<gene>
    <name evidence="3" type="ORF">BABINDRAFT_7044</name>
</gene>
<dbReference type="InterPro" id="IPR050730">
    <property type="entry name" value="UBX_domain-protein"/>
</dbReference>
<dbReference type="GeneID" id="30150408"/>
<dbReference type="PANTHER" id="PTHR23322">
    <property type="entry name" value="FAS-ASSOCIATED PROTEIN"/>
    <property type="match status" value="1"/>
</dbReference>
<accession>A0A1E3QUH3</accession>
<dbReference type="GO" id="GO:0043130">
    <property type="term" value="F:ubiquitin binding"/>
    <property type="evidence" value="ECO:0007669"/>
    <property type="project" value="TreeGrafter"/>
</dbReference>
<dbReference type="InterPro" id="IPR001012">
    <property type="entry name" value="UBX_dom"/>
</dbReference>
<evidence type="ECO:0000259" key="2">
    <source>
        <dbReference type="PROSITE" id="PS50033"/>
    </source>
</evidence>
<dbReference type="PANTHER" id="PTHR23322:SF1">
    <property type="entry name" value="FAS-ASSOCIATED FACTOR 2"/>
    <property type="match status" value="1"/>
</dbReference>
<dbReference type="GO" id="GO:0005783">
    <property type="term" value="C:endoplasmic reticulum"/>
    <property type="evidence" value="ECO:0007669"/>
    <property type="project" value="TreeGrafter"/>
</dbReference>
<dbReference type="InterPro" id="IPR029071">
    <property type="entry name" value="Ubiquitin-like_domsf"/>
</dbReference>
<dbReference type="SMART" id="SM00166">
    <property type="entry name" value="UBX"/>
    <property type="match status" value="1"/>
</dbReference>
<dbReference type="STRING" id="984486.A0A1E3QUH3"/>
<sequence>MTELLPEQELKLAQYKDITSFEDADLARNIALLEECHWNLEVAIPRFFDGNFATATPPVEETQGALRQRRASGPQIMNLQEDMYMYDSGILPLASALPITNIWERNVGLIRLEEVKPPSPLVVILWFLPKTLLYVATRLLQILFPWLFNLSQGNTFPRVFVPPLILDNTSVKALLGEELDKSDNEKESLADFSEGDWAAYEHESVNCIEKESNNGLQYVETNFNGVYAKCKNRFEWLLVVVVDDSADCARLVASLDSKVFREYMEEHRVNLFLSHVYNPEGWEVGHVYKARQLPFITMLANVSNRPGTMHSMSIVAPARTFNHGRKMTAKKIITKVQPLMFQYEPQLIAERMDLMDAEFSRLLKQQQDSAYEASLKADKAKQEARKQKMKEEEEARKEEAQEENERANRAALRETFLQFNVLNFPHLLTDDSSLVRENSANIQFRLGDGSRIVKKFPKETTNYEIYLFVQLRLYLNAAKEGEEGEEAVVERIAEVFDVSSAETISAYDFAFDFELIQPFPKVRVEACKQAIEATKELYPSGNLLVELLDV</sequence>
<dbReference type="Gene3D" id="3.10.20.90">
    <property type="entry name" value="Phosphatidylinositol 3-kinase Catalytic Subunit, Chain A, domain 1"/>
    <property type="match status" value="1"/>
</dbReference>
<dbReference type="AlphaFoldDB" id="A0A1E3QUH3"/>
<organism evidence="3 4">
    <name type="scientific">Babjeviella inositovora NRRL Y-12698</name>
    <dbReference type="NCBI Taxonomy" id="984486"/>
    <lineage>
        <taxon>Eukaryota</taxon>
        <taxon>Fungi</taxon>
        <taxon>Dikarya</taxon>
        <taxon>Ascomycota</taxon>
        <taxon>Saccharomycotina</taxon>
        <taxon>Pichiomycetes</taxon>
        <taxon>Serinales incertae sedis</taxon>
        <taxon>Babjeviella</taxon>
    </lineage>
</organism>
<dbReference type="PROSITE" id="PS50033">
    <property type="entry name" value="UBX"/>
    <property type="match status" value="1"/>
</dbReference>
<feature type="compositionally biased region" description="Basic and acidic residues" evidence="1">
    <location>
        <begin position="375"/>
        <end position="405"/>
    </location>
</feature>
<dbReference type="OrthoDB" id="1026733at2759"/>
<dbReference type="SUPFAM" id="SSF54236">
    <property type="entry name" value="Ubiquitin-like"/>
    <property type="match status" value="1"/>
</dbReference>
<dbReference type="GO" id="GO:0036503">
    <property type="term" value="P:ERAD pathway"/>
    <property type="evidence" value="ECO:0007669"/>
    <property type="project" value="TreeGrafter"/>
</dbReference>
<reference evidence="4" key="1">
    <citation type="submission" date="2016-05" db="EMBL/GenBank/DDBJ databases">
        <title>Comparative genomics of biotechnologically important yeasts.</title>
        <authorList>
            <consortium name="DOE Joint Genome Institute"/>
            <person name="Riley R."/>
            <person name="Haridas S."/>
            <person name="Wolfe K.H."/>
            <person name="Lopes M.R."/>
            <person name="Hittinger C.T."/>
            <person name="Goker M."/>
            <person name="Salamov A."/>
            <person name="Wisecaver J."/>
            <person name="Long T.M."/>
            <person name="Aerts A.L."/>
            <person name="Barry K."/>
            <person name="Choi C."/>
            <person name="Clum A."/>
            <person name="Coughlan A.Y."/>
            <person name="Deshpande S."/>
            <person name="Douglass A.P."/>
            <person name="Hanson S.J."/>
            <person name="Klenk H.-P."/>
            <person name="Labutti K."/>
            <person name="Lapidus A."/>
            <person name="Lindquist E."/>
            <person name="Lipzen A."/>
            <person name="Meier-Kolthoff J.P."/>
            <person name="Ohm R.A."/>
            <person name="Otillar R.P."/>
            <person name="Pangilinan J."/>
            <person name="Peng Y."/>
            <person name="Rokas A."/>
            <person name="Rosa C.A."/>
            <person name="Scheuner C."/>
            <person name="Sibirny A.A."/>
            <person name="Slot J.C."/>
            <person name="Stielow J.B."/>
            <person name="Sun H."/>
            <person name="Kurtzman C.P."/>
            <person name="Blackwell M."/>
            <person name="Grigoriev I.V."/>
            <person name="Jeffries T.W."/>
        </authorList>
    </citation>
    <scope>NUCLEOTIDE SEQUENCE [LARGE SCALE GENOMIC DNA]</scope>
    <source>
        <strain evidence="4">NRRL Y-12698</strain>
    </source>
</reference>
<dbReference type="Pfam" id="PF00789">
    <property type="entry name" value="UBX"/>
    <property type="match status" value="1"/>
</dbReference>
<dbReference type="Gene3D" id="1.10.8.10">
    <property type="entry name" value="DNA helicase RuvA subunit, C-terminal domain"/>
    <property type="match status" value="1"/>
</dbReference>
<protein>
    <recommendedName>
        <fullName evidence="2">UBX domain-containing protein</fullName>
    </recommendedName>
</protein>
<keyword evidence="4" id="KW-1185">Reference proteome</keyword>
<evidence type="ECO:0000313" key="3">
    <source>
        <dbReference type="EMBL" id="ODQ81224.1"/>
    </source>
</evidence>
<evidence type="ECO:0000313" key="4">
    <source>
        <dbReference type="Proteomes" id="UP000094336"/>
    </source>
</evidence>
<feature type="domain" description="UBX" evidence="2">
    <location>
        <begin position="435"/>
        <end position="521"/>
    </location>
</feature>
<feature type="region of interest" description="Disordered" evidence="1">
    <location>
        <begin position="374"/>
        <end position="405"/>
    </location>
</feature>
<dbReference type="Proteomes" id="UP000094336">
    <property type="component" value="Unassembled WGS sequence"/>
</dbReference>
<name>A0A1E3QUH3_9ASCO</name>
<proteinExistence type="predicted"/>
<dbReference type="Pfam" id="PF14555">
    <property type="entry name" value="UBA_4"/>
    <property type="match status" value="1"/>
</dbReference>
<dbReference type="EMBL" id="KV454428">
    <property type="protein sequence ID" value="ODQ81224.1"/>
    <property type="molecule type" value="Genomic_DNA"/>
</dbReference>
<evidence type="ECO:0000256" key="1">
    <source>
        <dbReference type="SAM" id="MobiDB-lite"/>
    </source>
</evidence>
<dbReference type="RefSeq" id="XP_018986552.1">
    <property type="nucleotide sequence ID" value="XM_019132555.1"/>
</dbReference>